<organism evidence="1">
    <name type="scientific">Siphoviridae sp. ctxjx4</name>
    <dbReference type="NCBI Taxonomy" id="2826522"/>
    <lineage>
        <taxon>Viruses</taxon>
        <taxon>Duplodnaviria</taxon>
        <taxon>Heunggongvirae</taxon>
        <taxon>Uroviricota</taxon>
        <taxon>Caudoviricetes</taxon>
    </lineage>
</organism>
<protein>
    <submittedName>
        <fullName evidence="1">Uncharacterized protein</fullName>
    </submittedName>
</protein>
<name>A0A8S5M289_9CAUD</name>
<evidence type="ECO:0000313" key="1">
    <source>
        <dbReference type="EMBL" id="DAD76356.1"/>
    </source>
</evidence>
<dbReference type="EMBL" id="BK014799">
    <property type="protein sequence ID" value="DAD76356.1"/>
    <property type="molecule type" value="Genomic_DNA"/>
</dbReference>
<reference evidence="1" key="1">
    <citation type="journal article" date="2021" name="Proc. Natl. Acad. Sci. U.S.A.">
        <title>A Catalog of Tens of Thousands of Viruses from Human Metagenomes Reveals Hidden Associations with Chronic Diseases.</title>
        <authorList>
            <person name="Tisza M.J."/>
            <person name="Buck C.B."/>
        </authorList>
    </citation>
    <scope>NUCLEOTIDE SEQUENCE</scope>
    <source>
        <strain evidence="1">Ctxjx4</strain>
    </source>
</reference>
<sequence length="328" mass="38354">MQPLLRVRTKTFSEKICARCGNHLGPEDFAPTKSWLYPDGVLPICDECCAGYLEEKNFDWAVVNKFCQWADIPFVPKEFERLHKTNGRKVFHTYAEIFLSEEFSTFGWEDYNEEFRRLEEKGLLEFELPGIGKEKLRKLREKWGSNYDTENLLYLENLYNGLLATQNVNGALQSDQALKICKISSEIDRRIRDGEDFDKLLKSYDTLVKAADFTPKNTKNINDFDSIGELFSWLEKRGWRNKYFDNVSRDVVDETMKNIQAFNQKLYTNETGIGDEITRRIEALRNAKKAEDRYDTGGEYALDEYEADGYDKLLSEEDEDFQSDLDHD</sequence>
<accession>A0A8S5M289</accession>
<proteinExistence type="predicted"/>